<reference evidence="4" key="1">
    <citation type="journal article" date="2023" name="G3 (Bethesda)">
        <title>Whole genome assembly and annotation of the endangered Caribbean coral Acropora cervicornis.</title>
        <authorList>
            <person name="Selwyn J.D."/>
            <person name="Vollmer S.V."/>
        </authorList>
    </citation>
    <scope>NUCLEOTIDE SEQUENCE</scope>
    <source>
        <strain evidence="4">K2</strain>
    </source>
</reference>
<dbReference type="PANTHER" id="PTHR11360:SF251">
    <property type="entry name" value="MAJOR FACILITATOR SUPERFAMILY (MFS) PROFILE DOMAIN-CONTAINING PROTEIN"/>
    <property type="match status" value="1"/>
</dbReference>
<comment type="subcellular location">
    <subcellularLocation>
        <location evidence="1">Membrane</location>
        <topology evidence="1">Multi-pass membrane protein</topology>
    </subcellularLocation>
</comment>
<gene>
    <name evidence="4" type="ORF">P5673_007013</name>
</gene>
<evidence type="ECO:0000256" key="1">
    <source>
        <dbReference type="ARBA" id="ARBA00004141"/>
    </source>
</evidence>
<feature type="transmembrane region" description="Helical" evidence="2">
    <location>
        <begin position="144"/>
        <end position="167"/>
    </location>
</feature>
<reference evidence="4" key="2">
    <citation type="journal article" date="2023" name="Science">
        <title>Genomic signatures of disease resistance in endangered staghorn corals.</title>
        <authorList>
            <person name="Vollmer S.V."/>
            <person name="Selwyn J.D."/>
            <person name="Despard B.A."/>
            <person name="Roesel C.L."/>
        </authorList>
    </citation>
    <scope>NUCLEOTIDE SEQUENCE</scope>
    <source>
        <strain evidence="4">K2</strain>
    </source>
</reference>
<dbReference type="AlphaFoldDB" id="A0AAD9VC00"/>
<dbReference type="Pfam" id="PF07690">
    <property type="entry name" value="MFS_1"/>
    <property type="match status" value="1"/>
</dbReference>
<dbReference type="InterPro" id="IPR020846">
    <property type="entry name" value="MFS_dom"/>
</dbReference>
<evidence type="ECO:0000259" key="3">
    <source>
        <dbReference type="PROSITE" id="PS50850"/>
    </source>
</evidence>
<dbReference type="Gene3D" id="1.20.1250.20">
    <property type="entry name" value="MFS general substrate transporter like domains"/>
    <property type="match status" value="1"/>
</dbReference>
<proteinExistence type="predicted"/>
<dbReference type="EMBL" id="JARQWQ010000011">
    <property type="protein sequence ID" value="KAK2568938.1"/>
    <property type="molecule type" value="Genomic_DNA"/>
</dbReference>
<evidence type="ECO:0000313" key="5">
    <source>
        <dbReference type="Proteomes" id="UP001249851"/>
    </source>
</evidence>
<dbReference type="GO" id="GO:0022857">
    <property type="term" value="F:transmembrane transporter activity"/>
    <property type="evidence" value="ECO:0007669"/>
    <property type="project" value="InterPro"/>
</dbReference>
<dbReference type="InterPro" id="IPR050327">
    <property type="entry name" value="Proton-linked_MCT"/>
</dbReference>
<name>A0AAD9VC00_ACRCE</name>
<feature type="transmembrane region" description="Helical" evidence="2">
    <location>
        <begin position="110"/>
        <end position="132"/>
    </location>
</feature>
<keyword evidence="5" id="KW-1185">Reference proteome</keyword>
<keyword evidence="2" id="KW-0472">Membrane</keyword>
<dbReference type="GO" id="GO:0016020">
    <property type="term" value="C:membrane"/>
    <property type="evidence" value="ECO:0007669"/>
    <property type="project" value="UniProtKB-SubCell"/>
</dbReference>
<feature type="transmembrane region" description="Helical" evidence="2">
    <location>
        <begin position="173"/>
        <end position="197"/>
    </location>
</feature>
<evidence type="ECO:0000256" key="2">
    <source>
        <dbReference type="SAM" id="Phobius"/>
    </source>
</evidence>
<protein>
    <submittedName>
        <fullName evidence="4">Monocarboxylate transporter 4</fullName>
    </submittedName>
</protein>
<accession>A0AAD9VC00</accession>
<dbReference type="SUPFAM" id="SSF103473">
    <property type="entry name" value="MFS general substrate transporter"/>
    <property type="match status" value="1"/>
</dbReference>
<sequence length="228" mass="25423">MEQPKRRLLDFSPLKERMFVVLTFCHTLNNLGHGTPRLHLVKFSEDLNVSADAAMRLFVYIGITTFIGRLLSGFLCNIPCVNPVYVFMFGLIIDGSSQIYLSQAKAYTDLIVFSFLYGMADGVVFGTFYICILNSVETSRKAAAFGLSALCYAPIIATGPALAGFMTDHLHSYIPSFILGAVVAYTAAALLLILLCYKKQTQRFEAVEENDDHESVDRKDEILEETYL</sequence>
<feature type="domain" description="Major facilitator superfamily (MFS) profile" evidence="3">
    <location>
        <begin position="18"/>
        <end position="228"/>
    </location>
</feature>
<evidence type="ECO:0000313" key="4">
    <source>
        <dbReference type="EMBL" id="KAK2568938.1"/>
    </source>
</evidence>
<dbReference type="Proteomes" id="UP001249851">
    <property type="component" value="Unassembled WGS sequence"/>
</dbReference>
<keyword evidence="2" id="KW-0812">Transmembrane</keyword>
<dbReference type="PROSITE" id="PS50850">
    <property type="entry name" value="MFS"/>
    <property type="match status" value="1"/>
</dbReference>
<keyword evidence="2" id="KW-1133">Transmembrane helix</keyword>
<dbReference type="PANTHER" id="PTHR11360">
    <property type="entry name" value="MONOCARBOXYLATE TRANSPORTER"/>
    <property type="match status" value="1"/>
</dbReference>
<organism evidence="4 5">
    <name type="scientific">Acropora cervicornis</name>
    <name type="common">Staghorn coral</name>
    <dbReference type="NCBI Taxonomy" id="6130"/>
    <lineage>
        <taxon>Eukaryota</taxon>
        <taxon>Metazoa</taxon>
        <taxon>Cnidaria</taxon>
        <taxon>Anthozoa</taxon>
        <taxon>Hexacorallia</taxon>
        <taxon>Scleractinia</taxon>
        <taxon>Astrocoeniina</taxon>
        <taxon>Acroporidae</taxon>
        <taxon>Acropora</taxon>
    </lineage>
</organism>
<dbReference type="InterPro" id="IPR011701">
    <property type="entry name" value="MFS"/>
</dbReference>
<dbReference type="InterPro" id="IPR036259">
    <property type="entry name" value="MFS_trans_sf"/>
</dbReference>
<comment type="caution">
    <text evidence="4">The sequence shown here is derived from an EMBL/GenBank/DDBJ whole genome shotgun (WGS) entry which is preliminary data.</text>
</comment>